<feature type="region of interest" description="Disordered" evidence="1">
    <location>
        <begin position="292"/>
        <end position="371"/>
    </location>
</feature>
<keyword evidence="3" id="KW-1185">Reference proteome</keyword>
<dbReference type="Proteomes" id="UP001292094">
    <property type="component" value="Unassembled WGS sequence"/>
</dbReference>
<accession>A0AAE1PM39</accession>
<comment type="caution">
    <text evidence="2">The sequence shown here is derived from an EMBL/GenBank/DDBJ whole genome shotgun (WGS) entry which is preliminary data.</text>
</comment>
<feature type="region of interest" description="Disordered" evidence="1">
    <location>
        <begin position="869"/>
        <end position="895"/>
    </location>
</feature>
<feature type="region of interest" description="Disordered" evidence="1">
    <location>
        <begin position="966"/>
        <end position="1102"/>
    </location>
</feature>
<feature type="compositionally biased region" description="Low complexity" evidence="1">
    <location>
        <begin position="104"/>
        <end position="116"/>
    </location>
</feature>
<feature type="compositionally biased region" description="Basic and acidic residues" evidence="1">
    <location>
        <begin position="13"/>
        <end position="22"/>
    </location>
</feature>
<protein>
    <recommendedName>
        <fullName evidence="4">Protein Shroom</fullName>
    </recommendedName>
</protein>
<feature type="compositionally biased region" description="Low complexity" evidence="1">
    <location>
        <begin position="337"/>
        <end position="355"/>
    </location>
</feature>
<reference evidence="2" key="1">
    <citation type="submission" date="2023-11" db="EMBL/GenBank/DDBJ databases">
        <title>Genome assemblies of two species of porcelain crab, Petrolisthes cinctipes and Petrolisthes manimaculis (Anomura: Porcellanidae).</title>
        <authorList>
            <person name="Angst P."/>
        </authorList>
    </citation>
    <scope>NUCLEOTIDE SEQUENCE</scope>
    <source>
        <strain evidence="2">PB745_02</strain>
        <tissue evidence="2">Gill</tissue>
    </source>
</reference>
<feature type="compositionally biased region" description="Polar residues" evidence="1">
    <location>
        <begin position="392"/>
        <end position="401"/>
    </location>
</feature>
<feature type="compositionally biased region" description="Basic and acidic residues" evidence="1">
    <location>
        <begin position="258"/>
        <end position="273"/>
    </location>
</feature>
<feature type="compositionally biased region" description="Low complexity" evidence="1">
    <location>
        <begin position="317"/>
        <end position="327"/>
    </location>
</feature>
<gene>
    <name evidence="2" type="ORF">Pmani_017325</name>
</gene>
<feature type="compositionally biased region" description="Polar residues" evidence="1">
    <location>
        <begin position="723"/>
        <end position="734"/>
    </location>
</feature>
<dbReference type="AlphaFoldDB" id="A0AAE1PM39"/>
<feature type="compositionally biased region" description="Polar residues" evidence="1">
    <location>
        <begin position="236"/>
        <end position="253"/>
    </location>
</feature>
<feature type="compositionally biased region" description="Low complexity" evidence="1">
    <location>
        <begin position="410"/>
        <end position="420"/>
    </location>
</feature>
<feature type="region of interest" description="Disordered" evidence="1">
    <location>
        <begin position="236"/>
        <end position="273"/>
    </location>
</feature>
<feature type="compositionally biased region" description="Polar residues" evidence="1">
    <location>
        <begin position="117"/>
        <end position="158"/>
    </location>
</feature>
<sequence>MRREFGHAQVRGRGHDTLERRCSWQPQSGSQDSPDDLSAITTAPVALPPPLGDHRATTPPPLGLGTTPLSEEAASTATLDRNTGRRPLSKYSSVESLSSFAESLVSPGSSIPTSSSQLVSAKSTPSLHQNVTASTSRGLSSRHTTVTAALHASRSTPNLDDAEDGSMVTKSSMYSYLHGAESSSSKKGGSGGTGGRYWDATMGADNTPDREDYAHHLRSSSYQLLHSRQLSALSSGSVGSFHSRQHSNASNYSEPDDLSPRGDHGHHGHHHGMDRARFFSYDNLGPEPAGHKYHGSWNMSEPDLTLAPPPYSPPGPGYQQHQQAPVSPTTPAPPAPSLTSVQHSPTFSSSSSRHPSSPPPPPVRDASSLKYIKYGPGHEKYPSWPVPAANQVMTLDTSTHDGNVVGLNESSSQSSTPQGSHRSKSWTEQSEYPKEKAAGYARPFNKKPINQSFQRQLKTVVERTEKNPKEMFHSSLREDIFTGSNYSYSDSYYKPNNSYYPLYDRDGRALDDKDYSIPSPPERDINMGEASLGQVTAAQLEEYVRQYEEYGYADLIGTTPLLDQLRRESVMWDGSSERDSGRGESESVADSARYSNGRESVTTVVTNSSSASSSETLKWHGSLSDISVMSGHSRDPRSDHNIVHSSRVQAPQRHNSESVLYYGAEGRGKPPHGKPSHDSRDHRDLRRSVRDTESGYPRLREGKWNREVERNNEMNNLKKFPSYSYTQPLSQINEAPTAEMRETPKSSNRSPQSPTIDFSKPPSVAERIHELERQSRTTGSDGSSRWPRDNSGSRERDLRETLDRREPQEFRRSHDEASQEIRDQNDKMEGRLAAEHWEINESRTHQRRGSRDRELRLDFSRMERKGDTTLTGMDTLRSPTNSTSSWSPVQRDGDNRPFVQENFQNILNSFTEVDRVDRNDRLDRTSNVSYSYLDPEKRRKVSDATLKSIQKQAVMSFYERHTGKNMGGTSVSDLSSASSQSSLISSHSAPEMSQSKWVNSGSQNLRTDKSGRAGKGLARLGRVPESDGDETPQRPGRRRSSSGRDSGSEAVTEDTSRGESRRSSLASDVASSRGEEPPTLPQKPMPHGQQENTAVLNSGKYPSRVTGKARRLHVLCLPLDIDRQVVSDCDAHVSNQPAKHLSGLMLLTLLLASSA</sequence>
<feature type="compositionally biased region" description="Polar residues" evidence="1">
    <location>
        <begin position="991"/>
        <end position="1005"/>
    </location>
</feature>
<evidence type="ECO:0008006" key="4">
    <source>
        <dbReference type="Google" id="ProtNLM"/>
    </source>
</evidence>
<feature type="compositionally biased region" description="Pro residues" evidence="1">
    <location>
        <begin position="307"/>
        <end position="316"/>
    </location>
</feature>
<feature type="compositionally biased region" description="Low complexity" evidence="1">
    <location>
        <begin position="970"/>
        <end position="988"/>
    </location>
</feature>
<dbReference type="EMBL" id="JAWZYT010001550">
    <property type="protein sequence ID" value="KAK4311160.1"/>
    <property type="molecule type" value="Genomic_DNA"/>
</dbReference>
<feature type="compositionally biased region" description="Low complexity" evidence="1">
    <location>
        <begin position="600"/>
        <end position="614"/>
    </location>
</feature>
<feature type="compositionally biased region" description="Polar residues" evidence="1">
    <location>
        <begin position="643"/>
        <end position="653"/>
    </location>
</feature>
<feature type="compositionally biased region" description="Basic and acidic residues" evidence="1">
    <location>
        <begin position="675"/>
        <end position="712"/>
    </location>
</feature>
<feature type="region of interest" description="Disordered" evidence="1">
    <location>
        <begin position="1"/>
        <end position="92"/>
    </location>
</feature>
<feature type="region of interest" description="Disordered" evidence="1">
    <location>
        <begin position="178"/>
        <end position="203"/>
    </location>
</feature>
<feature type="compositionally biased region" description="Basic and acidic residues" evidence="1">
    <location>
        <begin position="766"/>
        <end position="775"/>
    </location>
</feature>
<evidence type="ECO:0000313" key="2">
    <source>
        <dbReference type="EMBL" id="KAK4311160.1"/>
    </source>
</evidence>
<evidence type="ECO:0000256" key="1">
    <source>
        <dbReference type="SAM" id="MobiDB-lite"/>
    </source>
</evidence>
<feature type="compositionally biased region" description="Basic and acidic residues" evidence="1">
    <location>
        <begin position="632"/>
        <end position="642"/>
    </location>
</feature>
<evidence type="ECO:0000313" key="3">
    <source>
        <dbReference type="Proteomes" id="UP001292094"/>
    </source>
</evidence>
<feature type="compositionally biased region" description="Polar residues" evidence="1">
    <location>
        <begin position="745"/>
        <end position="756"/>
    </location>
</feature>
<feature type="region of interest" description="Disordered" evidence="1">
    <location>
        <begin position="104"/>
        <end position="166"/>
    </location>
</feature>
<feature type="compositionally biased region" description="Basic and acidic residues" evidence="1">
    <location>
        <begin position="572"/>
        <end position="585"/>
    </location>
</feature>
<name>A0AAE1PM39_9EUCA</name>
<proteinExistence type="predicted"/>
<feature type="region of interest" description="Disordered" evidence="1">
    <location>
        <begin position="572"/>
        <end position="826"/>
    </location>
</feature>
<feature type="compositionally biased region" description="Polar residues" evidence="1">
    <location>
        <begin position="869"/>
        <end position="888"/>
    </location>
</feature>
<feature type="compositionally biased region" description="Basic and acidic residues" evidence="1">
    <location>
        <begin position="786"/>
        <end position="826"/>
    </location>
</feature>
<organism evidence="2 3">
    <name type="scientific">Petrolisthes manimaculis</name>
    <dbReference type="NCBI Taxonomy" id="1843537"/>
    <lineage>
        <taxon>Eukaryota</taxon>
        <taxon>Metazoa</taxon>
        <taxon>Ecdysozoa</taxon>
        <taxon>Arthropoda</taxon>
        <taxon>Crustacea</taxon>
        <taxon>Multicrustacea</taxon>
        <taxon>Malacostraca</taxon>
        <taxon>Eumalacostraca</taxon>
        <taxon>Eucarida</taxon>
        <taxon>Decapoda</taxon>
        <taxon>Pleocyemata</taxon>
        <taxon>Anomura</taxon>
        <taxon>Galatheoidea</taxon>
        <taxon>Porcellanidae</taxon>
        <taxon>Petrolisthes</taxon>
    </lineage>
</organism>
<feature type="region of interest" description="Disordered" evidence="1">
    <location>
        <begin position="392"/>
        <end position="451"/>
    </location>
</feature>